<name>A0A198AJ87_9BACL</name>
<protein>
    <recommendedName>
        <fullName evidence="4">Alkaline-shock protein</fullName>
    </recommendedName>
</protein>
<organism evidence="2 3">
    <name type="scientific">Paenibacillus oryzisoli</name>
    <dbReference type="NCBI Taxonomy" id="1850517"/>
    <lineage>
        <taxon>Bacteria</taxon>
        <taxon>Bacillati</taxon>
        <taxon>Bacillota</taxon>
        <taxon>Bacilli</taxon>
        <taxon>Bacillales</taxon>
        <taxon>Paenibacillaceae</taxon>
        <taxon>Paenibacillus</taxon>
    </lineage>
</organism>
<reference evidence="2 3" key="1">
    <citation type="submission" date="2016-05" db="EMBL/GenBank/DDBJ databases">
        <title>Paenibacillus sp. 1ZS3-15 nov., isolated from the rhizosphere soil.</title>
        <authorList>
            <person name="Zhang X.X."/>
            <person name="Zhang J."/>
        </authorList>
    </citation>
    <scope>NUCLEOTIDE SEQUENCE [LARGE SCALE GENOMIC DNA]</scope>
    <source>
        <strain evidence="2 3">1ZS3-15</strain>
    </source>
</reference>
<dbReference type="PANTHER" id="PTHR34297">
    <property type="entry name" value="HYPOTHETICAL CYTOSOLIC PROTEIN-RELATED"/>
    <property type="match status" value="1"/>
</dbReference>
<evidence type="ECO:0000256" key="1">
    <source>
        <dbReference type="ARBA" id="ARBA00005721"/>
    </source>
</evidence>
<dbReference type="RefSeq" id="WP_068662693.1">
    <property type="nucleotide sequence ID" value="NZ_LYPB01000049.1"/>
</dbReference>
<dbReference type="InterPro" id="IPR005531">
    <property type="entry name" value="Asp23"/>
</dbReference>
<dbReference type="AlphaFoldDB" id="A0A198AJ87"/>
<sequence length="113" mass="12340">MFEKLPSGVIRISDGVISAIAAFATLHTPGIDSMSGGLSEELTKRLSRKSAKKGVVVEVMEADVVIHLRVIVNYGMMIHNVCQELQENVRAEVENLTGLRVLKVNVRVENLAV</sequence>
<evidence type="ECO:0000313" key="2">
    <source>
        <dbReference type="EMBL" id="OAS21116.1"/>
    </source>
</evidence>
<dbReference type="OrthoDB" id="9791482at2"/>
<dbReference type="Pfam" id="PF03780">
    <property type="entry name" value="Asp23"/>
    <property type="match status" value="1"/>
</dbReference>
<dbReference type="Proteomes" id="UP000078454">
    <property type="component" value="Unassembled WGS sequence"/>
</dbReference>
<accession>A0A198AJ87</accession>
<dbReference type="EMBL" id="LYPB01000049">
    <property type="protein sequence ID" value="OAS21116.1"/>
    <property type="molecule type" value="Genomic_DNA"/>
</dbReference>
<evidence type="ECO:0008006" key="4">
    <source>
        <dbReference type="Google" id="ProtNLM"/>
    </source>
</evidence>
<keyword evidence="3" id="KW-1185">Reference proteome</keyword>
<comment type="caution">
    <text evidence="2">The sequence shown here is derived from an EMBL/GenBank/DDBJ whole genome shotgun (WGS) entry which is preliminary data.</text>
</comment>
<gene>
    <name evidence="2" type="ORF">A8708_29950</name>
</gene>
<dbReference type="STRING" id="1850517.A8708_29950"/>
<dbReference type="PANTHER" id="PTHR34297:SF2">
    <property type="entry name" value="ASP23_GLS24 FAMILY ENVELOPE STRESS RESPONSE PROTEIN"/>
    <property type="match status" value="1"/>
</dbReference>
<proteinExistence type="inferred from homology"/>
<evidence type="ECO:0000313" key="3">
    <source>
        <dbReference type="Proteomes" id="UP000078454"/>
    </source>
</evidence>
<comment type="similarity">
    <text evidence="1">Belongs to the asp23 family.</text>
</comment>